<dbReference type="InterPro" id="IPR011057">
    <property type="entry name" value="Mss4-like_sf"/>
</dbReference>
<dbReference type="GeneID" id="83184444"/>
<dbReference type="Gene3D" id="3.90.1590.10">
    <property type="entry name" value="glutathione-dependent formaldehyde- activating enzyme (gfa)"/>
    <property type="match status" value="1"/>
</dbReference>
<dbReference type="PANTHER" id="PTHR33337">
    <property type="entry name" value="GFA DOMAIN-CONTAINING PROTEIN"/>
    <property type="match status" value="1"/>
</dbReference>
<keyword evidence="4" id="KW-0456">Lyase</keyword>
<dbReference type="Proteomes" id="UP001150904">
    <property type="component" value="Unassembled WGS sequence"/>
</dbReference>
<gene>
    <name evidence="6" type="ORF">N7498_010087</name>
</gene>
<dbReference type="RefSeq" id="XP_058304042.1">
    <property type="nucleotide sequence ID" value="XM_058457143.1"/>
</dbReference>
<evidence type="ECO:0000256" key="4">
    <source>
        <dbReference type="ARBA" id="ARBA00023239"/>
    </source>
</evidence>
<dbReference type="OrthoDB" id="406544at2759"/>
<reference evidence="6" key="2">
    <citation type="journal article" date="2023" name="IMA Fungus">
        <title>Comparative genomic study of the Penicillium genus elucidates a diverse pangenome and 15 lateral gene transfer events.</title>
        <authorList>
            <person name="Petersen C."/>
            <person name="Sorensen T."/>
            <person name="Nielsen M.R."/>
            <person name="Sondergaard T.E."/>
            <person name="Sorensen J.L."/>
            <person name="Fitzpatrick D.A."/>
            <person name="Frisvad J.C."/>
            <person name="Nielsen K.L."/>
        </authorList>
    </citation>
    <scope>NUCLEOTIDE SEQUENCE</scope>
    <source>
        <strain evidence="6">IBT 15544</strain>
    </source>
</reference>
<evidence type="ECO:0000313" key="6">
    <source>
        <dbReference type="EMBL" id="KAJ5191102.1"/>
    </source>
</evidence>
<comment type="caution">
    <text evidence="6">The sequence shown here is derived from an EMBL/GenBank/DDBJ whole genome shotgun (WGS) entry which is preliminary data.</text>
</comment>
<dbReference type="GO" id="GO:0046872">
    <property type="term" value="F:metal ion binding"/>
    <property type="evidence" value="ECO:0007669"/>
    <property type="project" value="UniProtKB-KW"/>
</dbReference>
<dbReference type="PANTHER" id="PTHR33337:SF39">
    <property type="entry name" value="DUF636 DOMAIN PROTEIN (AFU_ORTHOLOGUE AFUA_6G11530)"/>
    <property type="match status" value="1"/>
</dbReference>
<accession>A0A9W9J730</accession>
<sequence length="155" mass="17142">MSTASVIKGSCLCQRVQYEVTGPPKMRLLCHCDNCRKVTGSTFMANALYRKDQLRIISGEDVLKVYEDSNTESGNTTSRKFCSNCSSPLFTSRDSDPSAAEVVAITSGTMDLGPSRENWAPQAEVYCKNRREWIVPVEGTVRSEVMEAFAPSKVE</sequence>
<dbReference type="GO" id="GO:0016846">
    <property type="term" value="F:carbon-sulfur lyase activity"/>
    <property type="evidence" value="ECO:0007669"/>
    <property type="project" value="InterPro"/>
</dbReference>
<keyword evidence="2" id="KW-0479">Metal-binding</keyword>
<dbReference type="Pfam" id="PF04828">
    <property type="entry name" value="GFA"/>
    <property type="match status" value="1"/>
</dbReference>
<protein>
    <recommendedName>
        <fullName evidence="5">CENP-V/GFA domain-containing protein</fullName>
    </recommendedName>
</protein>
<feature type="domain" description="CENP-V/GFA" evidence="5">
    <location>
        <begin position="7"/>
        <end position="120"/>
    </location>
</feature>
<evidence type="ECO:0000256" key="3">
    <source>
        <dbReference type="ARBA" id="ARBA00022833"/>
    </source>
</evidence>
<dbReference type="PROSITE" id="PS51891">
    <property type="entry name" value="CENP_V_GFA"/>
    <property type="match status" value="1"/>
</dbReference>
<name>A0A9W9J730_9EURO</name>
<dbReference type="EMBL" id="JAPQKR010000016">
    <property type="protein sequence ID" value="KAJ5191102.1"/>
    <property type="molecule type" value="Genomic_DNA"/>
</dbReference>
<proteinExistence type="inferred from homology"/>
<evidence type="ECO:0000256" key="1">
    <source>
        <dbReference type="ARBA" id="ARBA00005495"/>
    </source>
</evidence>
<keyword evidence="3" id="KW-0862">Zinc</keyword>
<evidence type="ECO:0000259" key="5">
    <source>
        <dbReference type="PROSITE" id="PS51891"/>
    </source>
</evidence>
<keyword evidence="7" id="KW-1185">Reference proteome</keyword>
<dbReference type="SUPFAM" id="SSF51316">
    <property type="entry name" value="Mss4-like"/>
    <property type="match status" value="1"/>
</dbReference>
<reference evidence="6" key="1">
    <citation type="submission" date="2022-12" db="EMBL/GenBank/DDBJ databases">
        <authorList>
            <person name="Petersen C."/>
        </authorList>
    </citation>
    <scope>NUCLEOTIDE SEQUENCE</scope>
    <source>
        <strain evidence="6">IBT 15544</strain>
    </source>
</reference>
<comment type="similarity">
    <text evidence="1">Belongs to the Gfa family.</text>
</comment>
<dbReference type="AlphaFoldDB" id="A0A9W9J730"/>
<evidence type="ECO:0000256" key="2">
    <source>
        <dbReference type="ARBA" id="ARBA00022723"/>
    </source>
</evidence>
<organism evidence="6 7">
    <name type="scientific">Penicillium cinerascens</name>
    <dbReference type="NCBI Taxonomy" id="70096"/>
    <lineage>
        <taxon>Eukaryota</taxon>
        <taxon>Fungi</taxon>
        <taxon>Dikarya</taxon>
        <taxon>Ascomycota</taxon>
        <taxon>Pezizomycotina</taxon>
        <taxon>Eurotiomycetes</taxon>
        <taxon>Eurotiomycetidae</taxon>
        <taxon>Eurotiales</taxon>
        <taxon>Aspergillaceae</taxon>
        <taxon>Penicillium</taxon>
    </lineage>
</organism>
<dbReference type="InterPro" id="IPR006913">
    <property type="entry name" value="CENP-V/GFA"/>
</dbReference>
<evidence type="ECO:0000313" key="7">
    <source>
        <dbReference type="Proteomes" id="UP001150904"/>
    </source>
</evidence>